<accession>A0A834YSK0</accession>
<protein>
    <submittedName>
        <fullName evidence="4">Uncharacterized protein</fullName>
    </submittedName>
</protein>
<evidence type="ECO:0000313" key="4">
    <source>
        <dbReference type="EMBL" id="KAF8393687.1"/>
    </source>
</evidence>
<dbReference type="InterPro" id="IPR001087">
    <property type="entry name" value="GDSL"/>
</dbReference>
<dbReference type="Proteomes" id="UP000655225">
    <property type="component" value="Unassembled WGS sequence"/>
</dbReference>
<dbReference type="CDD" id="cd01837">
    <property type="entry name" value="SGNH_plant_lipase_like"/>
    <property type="match status" value="1"/>
</dbReference>
<evidence type="ECO:0000313" key="5">
    <source>
        <dbReference type="Proteomes" id="UP000655225"/>
    </source>
</evidence>
<keyword evidence="2 3" id="KW-0732">Signal</keyword>
<proteinExistence type="inferred from homology"/>
<feature type="chain" id="PRO_5033041271" evidence="3">
    <location>
        <begin position="24"/>
        <end position="369"/>
    </location>
</feature>
<dbReference type="InterPro" id="IPR035669">
    <property type="entry name" value="SGNH_plant_lipase-like"/>
</dbReference>
<evidence type="ECO:0000256" key="3">
    <source>
        <dbReference type="SAM" id="SignalP"/>
    </source>
</evidence>
<feature type="signal peptide" evidence="3">
    <location>
        <begin position="1"/>
        <end position="23"/>
    </location>
</feature>
<dbReference type="InterPro" id="IPR036514">
    <property type="entry name" value="SGNH_hydro_sf"/>
</dbReference>
<organism evidence="4 5">
    <name type="scientific">Tetracentron sinense</name>
    <name type="common">Spur-leaf</name>
    <dbReference type="NCBI Taxonomy" id="13715"/>
    <lineage>
        <taxon>Eukaryota</taxon>
        <taxon>Viridiplantae</taxon>
        <taxon>Streptophyta</taxon>
        <taxon>Embryophyta</taxon>
        <taxon>Tracheophyta</taxon>
        <taxon>Spermatophyta</taxon>
        <taxon>Magnoliopsida</taxon>
        <taxon>Trochodendrales</taxon>
        <taxon>Trochodendraceae</taxon>
        <taxon>Tetracentron</taxon>
    </lineage>
</organism>
<gene>
    <name evidence="4" type="ORF">HHK36_021934</name>
</gene>
<sequence>MASFSSLFCIFVLYAILPIPTTCHEHFQLPEKHVAFFIFGDSLFDAGNNNYINTTTDSQANFWPYGETFFKYPTGRLSDGRIIPDFIAKYAKLPLIPPFQQPGFHQFTDGANFASAGAGALVETFQGLVIDLKTQLSNFEKVERWLRHKFGDAETNKVLSKAVYLMTIGGNDYISPFLLNSSLFESHSRPEYVDMVIGNLTSVIKEIYKRGGRKFAFVGLGPLGCLPGSRILKPENEGGCTEELTVLAKLHNKALSELLKKLESKLIGFKYSNSNPYTPLSKRIDHPMRYGFKEGKTACCGTGPFRGVFSCGGEKAVKEYELCANVSEYVFFDSFHVTERVNQQFSELMWSGAPSVVGPYNLKSLFRCA</sequence>
<dbReference type="PROSITE" id="PS01098">
    <property type="entry name" value="LIPASE_GDSL_SER"/>
    <property type="match status" value="1"/>
</dbReference>
<keyword evidence="5" id="KW-1185">Reference proteome</keyword>
<dbReference type="InterPro" id="IPR008265">
    <property type="entry name" value="Lipase_GDSL_AS"/>
</dbReference>
<dbReference type="GO" id="GO:0006629">
    <property type="term" value="P:lipid metabolic process"/>
    <property type="evidence" value="ECO:0007669"/>
    <property type="project" value="InterPro"/>
</dbReference>
<dbReference type="Pfam" id="PF00657">
    <property type="entry name" value="Lipase_GDSL"/>
    <property type="match status" value="1"/>
</dbReference>
<dbReference type="InterPro" id="IPR044552">
    <property type="entry name" value="GLIP1-5/GLL25"/>
</dbReference>
<evidence type="ECO:0000256" key="1">
    <source>
        <dbReference type="ARBA" id="ARBA00008668"/>
    </source>
</evidence>
<dbReference type="PANTHER" id="PTHR45966:SF1">
    <property type="entry name" value="GDSL ESTERASE_LIPASE 1-RELATED"/>
    <property type="match status" value="1"/>
</dbReference>
<dbReference type="Gene3D" id="3.40.50.1110">
    <property type="entry name" value="SGNH hydrolase"/>
    <property type="match status" value="1"/>
</dbReference>
<evidence type="ECO:0000256" key="2">
    <source>
        <dbReference type="ARBA" id="ARBA00022729"/>
    </source>
</evidence>
<name>A0A834YSK0_TETSI</name>
<dbReference type="GO" id="GO:0016298">
    <property type="term" value="F:lipase activity"/>
    <property type="evidence" value="ECO:0007669"/>
    <property type="project" value="InterPro"/>
</dbReference>
<dbReference type="EMBL" id="JABCRI010000015">
    <property type="protein sequence ID" value="KAF8393687.1"/>
    <property type="molecule type" value="Genomic_DNA"/>
</dbReference>
<comment type="caution">
    <text evidence="4">The sequence shown here is derived from an EMBL/GenBank/DDBJ whole genome shotgun (WGS) entry which is preliminary data.</text>
</comment>
<dbReference type="PANTHER" id="PTHR45966">
    <property type="entry name" value="GDSL-LIKE LIPASE/ACYLHYDROLASE"/>
    <property type="match status" value="1"/>
</dbReference>
<dbReference type="OMA" id="EYELCAN"/>
<dbReference type="OrthoDB" id="1600564at2759"/>
<comment type="similarity">
    <text evidence="1">Belongs to the 'GDSL' lipolytic enzyme family.</text>
</comment>
<dbReference type="AlphaFoldDB" id="A0A834YSK0"/>
<reference evidence="4 5" key="1">
    <citation type="submission" date="2020-04" db="EMBL/GenBank/DDBJ databases">
        <title>Plant Genome Project.</title>
        <authorList>
            <person name="Zhang R.-G."/>
        </authorList>
    </citation>
    <scope>NUCLEOTIDE SEQUENCE [LARGE SCALE GENOMIC DNA]</scope>
    <source>
        <strain evidence="4">YNK0</strain>
        <tissue evidence="4">Leaf</tissue>
    </source>
</reference>